<evidence type="ECO:0000256" key="2">
    <source>
        <dbReference type="SAM" id="Phobius"/>
    </source>
</evidence>
<dbReference type="AlphaFoldDB" id="C1MUD3"/>
<dbReference type="InterPro" id="IPR052776">
    <property type="entry name" value="Chloro_ReproSupport/MetalTrans"/>
</dbReference>
<sequence>MGIHPTSAIAAVGGGLLMGILHVVTGADHIAAVATLSCGNQPTRAFWLGVRWGCGHGVGLLAVFGIILAVDKENDEALRGKLQTVAGVVVGSLMLGLGLYGIGVGGGIHRTASEYRDLAGERASLLASARLRSTANAPARATATPRDEERGSADGAGDSAKKYDPLTRTALAVTVGVVHGAAGPGAVLGVLPAVSLRDPALACGYFGGFLASTVCTMGAFAALYGKLTKALGDAYGDALRRRLMLFSSLCCAVVGVVWIALSLSGVNFDAFGT</sequence>
<dbReference type="RefSeq" id="XP_003059478.1">
    <property type="nucleotide sequence ID" value="XM_003059432.1"/>
</dbReference>
<feature type="transmembrane region" description="Helical" evidence="2">
    <location>
        <begin position="243"/>
        <end position="261"/>
    </location>
</feature>
<feature type="transmembrane region" description="Helical" evidence="2">
    <location>
        <begin position="199"/>
        <end position="223"/>
    </location>
</feature>
<feature type="transmembrane region" description="Helical" evidence="2">
    <location>
        <begin position="82"/>
        <end position="102"/>
    </location>
</feature>
<dbReference type="PANTHER" id="PTHR33876:SF4">
    <property type="entry name" value="CHLOROPLAST PROTEIN FOR GROWTH AND FERTILITY 2"/>
    <property type="match status" value="1"/>
</dbReference>
<dbReference type="OrthoDB" id="669460at2759"/>
<dbReference type="STRING" id="564608.C1MUD3"/>
<protein>
    <submittedName>
        <fullName evidence="3">Predicted protein</fullName>
    </submittedName>
</protein>
<proteinExistence type="predicted"/>
<dbReference type="Proteomes" id="UP000001876">
    <property type="component" value="Unassembled WGS sequence"/>
</dbReference>
<organism evidence="4">
    <name type="scientific">Micromonas pusilla (strain CCMP1545)</name>
    <name type="common">Picoplanktonic green alga</name>
    <dbReference type="NCBI Taxonomy" id="564608"/>
    <lineage>
        <taxon>Eukaryota</taxon>
        <taxon>Viridiplantae</taxon>
        <taxon>Chlorophyta</taxon>
        <taxon>Mamiellophyceae</taxon>
        <taxon>Mamiellales</taxon>
        <taxon>Mamiellaceae</taxon>
        <taxon>Micromonas</taxon>
    </lineage>
</organism>
<dbReference type="GeneID" id="9684614"/>
<name>C1MUD3_MICPC</name>
<keyword evidence="4" id="KW-1185">Reference proteome</keyword>
<keyword evidence="2" id="KW-0472">Membrane</keyword>
<keyword evidence="2" id="KW-0812">Transmembrane</keyword>
<dbReference type="eggNOG" id="ENOG502S30Z">
    <property type="taxonomic scope" value="Eukaryota"/>
</dbReference>
<accession>C1MUD3</accession>
<dbReference type="OMA" id="LCVGIMW"/>
<keyword evidence="2" id="KW-1133">Transmembrane helix</keyword>
<feature type="transmembrane region" description="Helical" evidence="2">
    <location>
        <begin position="50"/>
        <end position="70"/>
    </location>
</feature>
<dbReference type="EMBL" id="GG663740">
    <property type="protein sequence ID" value="EEH56610.1"/>
    <property type="molecule type" value="Genomic_DNA"/>
</dbReference>
<evidence type="ECO:0000313" key="3">
    <source>
        <dbReference type="EMBL" id="EEH56610.1"/>
    </source>
</evidence>
<dbReference type="PANTHER" id="PTHR33876">
    <property type="entry name" value="UNNAMED PRODUCT"/>
    <property type="match status" value="1"/>
</dbReference>
<evidence type="ECO:0000313" key="4">
    <source>
        <dbReference type="Proteomes" id="UP000001876"/>
    </source>
</evidence>
<feature type="region of interest" description="Disordered" evidence="1">
    <location>
        <begin position="136"/>
        <end position="161"/>
    </location>
</feature>
<evidence type="ECO:0000256" key="1">
    <source>
        <dbReference type="SAM" id="MobiDB-lite"/>
    </source>
</evidence>
<dbReference type="KEGG" id="mpp:MICPUCDRAFT_58761"/>
<gene>
    <name evidence="3" type="ORF">MICPUCDRAFT_58761</name>
</gene>
<reference evidence="3 4" key="1">
    <citation type="journal article" date="2009" name="Science">
        <title>Green evolution and dynamic adaptations revealed by genomes of the marine picoeukaryotes Micromonas.</title>
        <authorList>
            <person name="Worden A.Z."/>
            <person name="Lee J.H."/>
            <person name="Mock T."/>
            <person name="Rouze P."/>
            <person name="Simmons M.P."/>
            <person name="Aerts A.L."/>
            <person name="Allen A.E."/>
            <person name="Cuvelier M.L."/>
            <person name="Derelle E."/>
            <person name="Everett M.V."/>
            <person name="Foulon E."/>
            <person name="Grimwood J."/>
            <person name="Gundlach H."/>
            <person name="Henrissat B."/>
            <person name="Napoli C."/>
            <person name="McDonald S.M."/>
            <person name="Parker M.S."/>
            <person name="Rombauts S."/>
            <person name="Salamov A."/>
            <person name="Von Dassow P."/>
            <person name="Badger J.H."/>
            <person name="Coutinho P.M."/>
            <person name="Demir E."/>
            <person name="Dubchak I."/>
            <person name="Gentemann C."/>
            <person name="Eikrem W."/>
            <person name="Gready J.E."/>
            <person name="John U."/>
            <person name="Lanier W."/>
            <person name="Lindquist E.A."/>
            <person name="Lucas S."/>
            <person name="Mayer K.F."/>
            <person name="Moreau H."/>
            <person name="Not F."/>
            <person name="Otillar R."/>
            <person name="Panaud O."/>
            <person name="Pangilinan J."/>
            <person name="Paulsen I."/>
            <person name="Piegu B."/>
            <person name="Poliakov A."/>
            <person name="Robbens S."/>
            <person name="Schmutz J."/>
            <person name="Toulza E."/>
            <person name="Wyss T."/>
            <person name="Zelensky A."/>
            <person name="Zhou K."/>
            <person name="Armbrust E.V."/>
            <person name="Bhattacharya D."/>
            <person name="Goodenough U.W."/>
            <person name="Van de Peer Y."/>
            <person name="Grigoriev I.V."/>
        </authorList>
    </citation>
    <scope>NUCLEOTIDE SEQUENCE [LARGE SCALE GENOMIC DNA]</scope>
    <source>
        <strain evidence="3 4">CCMP1545</strain>
    </source>
</reference>